<dbReference type="InterPro" id="IPR029058">
    <property type="entry name" value="AB_hydrolase_fold"/>
</dbReference>
<keyword evidence="1" id="KW-0378">Hydrolase</keyword>
<reference evidence="2" key="1">
    <citation type="journal article" date="2019" name="Int. J. Syst. Evol. Microbiol.">
        <title>The Global Catalogue of Microorganisms (GCM) 10K type strain sequencing project: providing services to taxonomists for standard genome sequencing and annotation.</title>
        <authorList>
            <consortium name="The Broad Institute Genomics Platform"/>
            <consortium name="The Broad Institute Genome Sequencing Center for Infectious Disease"/>
            <person name="Wu L."/>
            <person name="Ma J."/>
        </authorList>
    </citation>
    <scope>NUCLEOTIDE SEQUENCE [LARGE SCALE GENOMIC DNA]</scope>
    <source>
        <strain evidence="2">CCUG 55491</strain>
    </source>
</reference>
<dbReference type="SUPFAM" id="SSF53474">
    <property type="entry name" value="alpha/beta-Hydrolases"/>
    <property type="match status" value="1"/>
</dbReference>
<dbReference type="Gene3D" id="3.40.50.1820">
    <property type="entry name" value="alpha/beta hydrolase"/>
    <property type="match status" value="1"/>
</dbReference>
<dbReference type="GO" id="GO:0016787">
    <property type="term" value="F:hydrolase activity"/>
    <property type="evidence" value="ECO:0007669"/>
    <property type="project" value="UniProtKB-KW"/>
</dbReference>
<evidence type="ECO:0000313" key="1">
    <source>
        <dbReference type="EMBL" id="MFD0740237.1"/>
    </source>
</evidence>
<evidence type="ECO:0000313" key="2">
    <source>
        <dbReference type="Proteomes" id="UP001597090"/>
    </source>
</evidence>
<sequence length="265" mass="29025">MAITRANQNARAITAARPPWRLLQWLMLVWVALLAGCAAGGDPSQPIPTSLISAPQPPQRLMVVLPGRADDLRALQRSGVVEAIQRSWPDTDVVLAELTLPYYLDGTASRRLHEQVIAPARQRGYREIWLSGASMGGMGTLMYDQAYPGQLDGLVLLAPFLGERAILQEVAGAGGVAGWDAGPAQAVTRDTWQHELWRHVQGLSRDPARARRVWLAYGDHDKLRKAMPLLTPALRPEQVLVRPGGHSWRVWSPALGDVLEAADPQ</sequence>
<protein>
    <submittedName>
        <fullName evidence="1">Alpha/beta hydrolase-fold protein</fullName>
    </submittedName>
</protein>
<gene>
    <name evidence="1" type="ORF">ACFQZQ_13215</name>
</gene>
<organism evidence="1 2">
    <name type="scientific">Lysobacter koreensis</name>
    <dbReference type="NCBI Taxonomy" id="266122"/>
    <lineage>
        <taxon>Bacteria</taxon>
        <taxon>Pseudomonadati</taxon>
        <taxon>Pseudomonadota</taxon>
        <taxon>Gammaproteobacteria</taxon>
        <taxon>Lysobacterales</taxon>
        <taxon>Lysobacteraceae</taxon>
        <taxon>Lysobacter</taxon>
    </lineage>
</organism>
<dbReference type="RefSeq" id="WP_386813354.1">
    <property type="nucleotide sequence ID" value="NZ_JBHTIH010000007.1"/>
</dbReference>
<name>A0ABW2YUS9_9GAMM</name>
<proteinExistence type="predicted"/>
<dbReference type="Proteomes" id="UP001597090">
    <property type="component" value="Unassembled WGS sequence"/>
</dbReference>
<comment type="caution">
    <text evidence="1">The sequence shown here is derived from an EMBL/GenBank/DDBJ whole genome shotgun (WGS) entry which is preliminary data.</text>
</comment>
<dbReference type="EMBL" id="JBHTIH010000007">
    <property type="protein sequence ID" value="MFD0740237.1"/>
    <property type="molecule type" value="Genomic_DNA"/>
</dbReference>
<dbReference type="InterPro" id="IPR000801">
    <property type="entry name" value="Esterase-like"/>
</dbReference>
<dbReference type="Pfam" id="PF00756">
    <property type="entry name" value="Esterase"/>
    <property type="match status" value="1"/>
</dbReference>
<accession>A0ABW2YUS9</accession>
<keyword evidence="2" id="KW-1185">Reference proteome</keyword>